<keyword evidence="3" id="KW-1185">Reference proteome</keyword>
<gene>
    <name evidence="2" type="ORF">HLPR_01760</name>
</gene>
<organism evidence="2 3">
    <name type="scientific">Helicovermis profundi</name>
    <dbReference type="NCBI Taxonomy" id="3065157"/>
    <lineage>
        <taxon>Bacteria</taxon>
        <taxon>Bacillati</taxon>
        <taxon>Bacillota</taxon>
        <taxon>Clostridia</taxon>
        <taxon>Helicovermis</taxon>
    </lineage>
</organism>
<dbReference type="InterPro" id="IPR016181">
    <property type="entry name" value="Acyl_CoA_acyltransferase"/>
</dbReference>
<sequence>MIDIKVERLIESNISELHNFFQVTLLDTFKREVDSGYEEDVKEEVETKMKYLKEDLDSNGELCHFILAKLNNKIIGTVCYRPYDNLITKCSNGKYKDEGAVGTVYILPEYQNMGVGSKLMHAILDYIKSINIETFCLDSGFKIAQKFWIKKLGEPQLIVKDFWDIGYDHYIWRVEVKKVINNF</sequence>
<dbReference type="EMBL" id="AP028654">
    <property type="protein sequence ID" value="BEP27845.1"/>
    <property type="molecule type" value="Genomic_DNA"/>
</dbReference>
<evidence type="ECO:0000313" key="2">
    <source>
        <dbReference type="EMBL" id="BEP27845.1"/>
    </source>
</evidence>
<dbReference type="Gene3D" id="3.40.630.30">
    <property type="match status" value="1"/>
</dbReference>
<protein>
    <submittedName>
        <fullName evidence="2">GNAT family N-acetyltransferase</fullName>
    </submittedName>
</protein>
<evidence type="ECO:0000259" key="1">
    <source>
        <dbReference type="PROSITE" id="PS51186"/>
    </source>
</evidence>
<name>A0AAU9ES17_9FIRM</name>
<feature type="domain" description="N-acetyltransferase" evidence="1">
    <location>
        <begin position="23"/>
        <end position="177"/>
    </location>
</feature>
<dbReference type="GO" id="GO:0016747">
    <property type="term" value="F:acyltransferase activity, transferring groups other than amino-acyl groups"/>
    <property type="evidence" value="ECO:0007669"/>
    <property type="project" value="InterPro"/>
</dbReference>
<dbReference type="CDD" id="cd04301">
    <property type="entry name" value="NAT_SF"/>
    <property type="match status" value="1"/>
</dbReference>
<dbReference type="PROSITE" id="PS51186">
    <property type="entry name" value="GNAT"/>
    <property type="match status" value="1"/>
</dbReference>
<dbReference type="RefSeq" id="WP_338536206.1">
    <property type="nucleotide sequence ID" value="NZ_AP028654.1"/>
</dbReference>
<dbReference type="Proteomes" id="UP001321786">
    <property type="component" value="Chromosome"/>
</dbReference>
<reference evidence="2 3" key="1">
    <citation type="submission" date="2023-08" db="EMBL/GenBank/DDBJ databases">
        <title>Helicovermis profunda gen. nov., sp. nov., a novel mesophilic, fermentative bacterium within the Bacillota from a deep-sea hydrothermal vent chimney.</title>
        <authorList>
            <person name="Miyazaki U."/>
            <person name="Mizutani D."/>
            <person name="Hashimoto Y."/>
            <person name="Tame A."/>
            <person name="Sawayama S."/>
            <person name="Miyazaki J."/>
            <person name="Takai K."/>
            <person name="Nakagawa S."/>
        </authorList>
    </citation>
    <scope>NUCLEOTIDE SEQUENCE [LARGE SCALE GENOMIC DNA]</scope>
    <source>
        <strain evidence="2 3">S502</strain>
    </source>
</reference>
<dbReference type="AlphaFoldDB" id="A0AAU9ES17"/>
<dbReference type="InterPro" id="IPR000182">
    <property type="entry name" value="GNAT_dom"/>
</dbReference>
<dbReference type="KEGG" id="hprf:HLPR_01760"/>
<accession>A0AAU9ES17</accession>
<evidence type="ECO:0000313" key="3">
    <source>
        <dbReference type="Proteomes" id="UP001321786"/>
    </source>
</evidence>
<dbReference type="SUPFAM" id="SSF55729">
    <property type="entry name" value="Acyl-CoA N-acyltransferases (Nat)"/>
    <property type="match status" value="1"/>
</dbReference>
<proteinExistence type="predicted"/>
<dbReference type="Pfam" id="PF00583">
    <property type="entry name" value="Acetyltransf_1"/>
    <property type="match status" value="1"/>
</dbReference>